<evidence type="ECO:0000313" key="1">
    <source>
        <dbReference type="EMBL" id="KAK8895684.1"/>
    </source>
</evidence>
<dbReference type="Proteomes" id="UP001470230">
    <property type="component" value="Unassembled WGS sequence"/>
</dbReference>
<gene>
    <name evidence="1" type="ORF">M9Y10_013568</name>
</gene>
<keyword evidence="2" id="KW-1185">Reference proteome</keyword>
<accession>A0ABR2KX37</accession>
<sequence length="137" mass="16749">MDILYFIKTRKEKGIDPSASYYNYTIDSPHDEKIKFEKEKNFKLVSIPDFPENKVPHEYFSKEMPCCYLIDWVKDVLEKEKIDNNNNIKIYYTFEEEEEEDYTEEYEIKENDMKPLNEICEYRFMDLKINFDDNAML</sequence>
<organism evidence="1 2">
    <name type="scientific">Tritrichomonas musculus</name>
    <dbReference type="NCBI Taxonomy" id="1915356"/>
    <lineage>
        <taxon>Eukaryota</taxon>
        <taxon>Metamonada</taxon>
        <taxon>Parabasalia</taxon>
        <taxon>Tritrichomonadida</taxon>
        <taxon>Tritrichomonadidae</taxon>
        <taxon>Tritrichomonas</taxon>
    </lineage>
</organism>
<dbReference type="EMBL" id="JAPFFF010000002">
    <property type="protein sequence ID" value="KAK8895684.1"/>
    <property type="molecule type" value="Genomic_DNA"/>
</dbReference>
<comment type="caution">
    <text evidence="1">The sequence shown here is derived from an EMBL/GenBank/DDBJ whole genome shotgun (WGS) entry which is preliminary data.</text>
</comment>
<proteinExistence type="predicted"/>
<evidence type="ECO:0000313" key="2">
    <source>
        <dbReference type="Proteomes" id="UP001470230"/>
    </source>
</evidence>
<reference evidence="1 2" key="1">
    <citation type="submission" date="2024-04" db="EMBL/GenBank/DDBJ databases">
        <title>Tritrichomonas musculus Genome.</title>
        <authorList>
            <person name="Alves-Ferreira E."/>
            <person name="Grigg M."/>
            <person name="Lorenzi H."/>
            <person name="Galac M."/>
        </authorList>
    </citation>
    <scope>NUCLEOTIDE SEQUENCE [LARGE SCALE GENOMIC DNA]</scope>
    <source>
        <strain evidence="1 2">EAF2021</strain>
    </source>
</reference>
<protein>
    <submittedName>
        <fullName evidence="1">Uncharacterized protein</fullName>
    </submittedName>
</protein>
<name>A0ABR2KX37_9EUKA</name>